<reference evidence="2 3" key="1">
    <citation type="submission" date="2018-08" db="EMBL/GenBank/DDBJ databases">
        <title>Meiothermus cateniformans JCM 15151 genome sequencing project.</title>
        <authorList>
            <person name="Da Costa M.S."/>
            <person name="Albuquerque L."/>
            <person name="Raposo P."/>
            <person name="Froufe H.J.C."/>
            <person name="Barroso C.S."/>
            <person name="Egas C."/>
        </authorList>
    </citation>
    <scope>NUCLEOTIDE SEQUENCE [LARGE SCALE GENOMIC DNA]</scope>
    <source>
        <strain evidence="2 3">JCM 15151</strain>
    </source>
</reference>
<dbReference type="Gene3D" id="3.20.20.190">
    <property type="entry name" value="Phosphatidylinositol (PI) phosphodiesterase"/>
    <property type="match status" value="1"/>
</dbReference>
<name>A0A399DSR0_9DEIN</name>
<dbReference type="AlphaFoldDB" id="A0A399DSR0"/>
<evidence type="ECO:0000313" key="2">
    <source>
        <dbReference type="EMBL" id="RIH75057.1"/>
    </source>
</evidence>
<comment type="caution">
    <text evidence="2">The sequence shown here is derived from an EMBL/GenBank/DDBJ whole genome shotgun (WGS) entry which is preliminary data.</text>
</comment>
<protein>
    <submittedName>
        <fullName evidence="2">Glycerophosphodiester phosphodiesterase</fullName>
        <ecNumber evidence="2">3.1.4.46</ecNumber>
    </submittedName>
</protein>
<gene>
    <name evidence="2" type="primary">glpQ</name>
    <name evidence="2" type="ORF">Mcate_02413</name>
</gene>
<dbReference type="EMBL" id="QWKX01000081">
    <property type="protein sequence ID" value="RIH75057.1"/>
    <property type="molecule type" value="Genomic_DNA"/>
</dbReference>
<dbReference type="RefSeq" id="WP_027888177.1">
    <property type="nucleotide sequence ID" value="NZ_JBHSXZ010000013.1"/>
</dbReference>
<dbReference type="CDD" id="cd08556">
    <property type="entry name" value="GDPD"/>
    <property type="match status" value="1"/>
</dbReference>
<dbReference type="Pfam" id="PF03009">
    <property type="entry name" value="GDPD"/>
    <property type="match status" value="1"/>
</dbReference>
<dbReference type="GO" id="GO:0008889">
    <property type="term" value="F:glycerophosphodiester phosphodiesterase activity"/>
    <property type="evidence" value="ECO:0007669"/>
    <property type="project" value="UniProtKB-EC"/>
</dbReference>
<dbReference type="PANTHER" id="PTHR46211:SF1">
    <property type="entry name" value="GLYCEROPHOSPHODIESTER PHOSPHODIESTERASE, CYTOPLASMIC"/>
    <property type="match status" value="1"/>
</dbReference>
<keyword evidence="2" id="KW-0378">Hydrolase</keyword>
<dbReference type="PROSITE" id="PS51704">
    <property type="entry name" value="GP_PDE"/>
    <property type="match status" value="1"/>
</dbReference>
<dbReference type="PANTHER" id="PTHR46211">
    <property type="entry name" value="GLYCEROPHOSPHORYL DIESTER PHOSPHODIESTERASE"/>
    <property type="match status" value="1"/>
</dbReference>
<dbReference type="EC" id="3.1.4.46" evidence="2"/>
<dbReference type="GO" id="GO:0006629">
    <property type="term" value="P:lipid metabolic process"/>
    <property type="evidence" value="ECO:0007669"/>
    <property type="project" value="InterPro"/>
</dbReference>
<accession>A0A399DSR0</accession>
<evidence type="ECO:0000259" key="1">
    <source>
        <dbReference type="PROSITE" id="PS51704"/>
    </source>
</evidence>
<feature type="domain" description="GP-PDE" evidence="1">
    <location>
        <begin position="6"/>
        <end position="225"/>
    </location>
</feature>
<dbReference type="Proteomes" id="UP000266089">
    <property type="component" value="Unassembled WGS sequence"/>
</dbReference>
<evidence type="ECO:0000313" key="3">
    <source>
        <dbReference type="Proteomes" id="UP000266089"/>
    </source>
</evidence>
<dbReference type="OrthoDB" id="384721at2"/>
<dbReference type="PROSITE" id="PS50007">
    <property type="entry name" value="PIPLC_X_DOMAIN"/>
    <property type="match status" value="1"/>
</dbReference>
<sequence>MLSGKPLLLGHRGAPLQAKENTLESFRKALEAGLDGLELDLQRTRDGVLVVHHDFELEGQPIAALDWPTLQQQAPWLPRLEQVLALAEGFPQAWLNLELKSRPGPSDGREALLVQVLQSWPGRARAWISSFDPLALIRLHRLGTDVPLALLYAETEMEELVPCLPVQGVHPLSKLLSREKVEYFKARGMFVVTWTVNQAAAVRELLGWGVDGVIGDRPEQLLAGRA</sequence>
<dbReference type="SUPFAM" id="SSF51695">
    <property type="entry name" value="PLC-like phosphodiesterases"/>
    <property type="match status" value="1"/>
</dbReference>
<organism evidence="2 3">
    <name type="scientific">Meiothermus taiwanensis</name>
    <dbReference type="NCBI Taxonomy" id="172827"/>
    <lineage>
        <taxon>Bacteria</taxon>
        <taxon>Thermotogati</taxon>
        <taxon>Deinococcota</taxon>
        <taxon>Deinococci</taxon>
        <taxon>Thermales</taxon>
        <taxon>Thermaceae</taxon>
        <taxon>Meiothermus</taxon>
    </lineage>
</organism>
<dbReference type="InterPro" id="IPR030395">
    <property type="entry name" value="GP_PDE_dom"/>
</dbReference>
<proteinExistence type="predicted"/>
<dbReference type="InterPro" id="IPR017946">
    <property type="entry name" value="PLC-like_Pdiesterase_TIM-brl"/>
</dbReference>